<keyword evidence="4" id="KW-0456">Lyase</keyword>
<name>A0ABP8QZC4_9ACTN</name>
<dbReference type="Pfam" id="PF01081">
    <property type="entry name" value="Aldolase"/>
    <property type="match status" value="1"/>
</dbReference>
<evidence type="ECO:0000313" key="6">
    <source>
        <dbReference type="EMBL" id="GAA4513994.1"/>
    </source>
</evidence>
<evidence type="ECO:0000256" key="1">
    <source>
        <dbReference type="ARBA" id="ARBA00004761"/>
    </source>
</evidence>
<dbReference type="NCBIfam" id="TIGR01182">
    <property type="entry name" value="eda"/>
    <property type="match status" value="1"/>
</dbReference>
<sequence>MDTSRPTALAETEDRIRAGRIVAVLRLRDHRHAVEVAETLAEAGVTALEFTLDHPDSLAAVERVAARMPGTIAVGAGTVLSPTQVTAARDAGARFVVCPHTDPLIITTAIGCRLAPLPGVTTPTELLAAQQAGARLLKLFPAGPLGIGYLKALRGPFEHAELVPTGGVEIDAIGDWLAAGATAVGVGSSLVDRTGALDGLADRARRAVAAAHGGAS</sequence>
<comment type="caution">
    <text evidence="6">The sequence shown here is derived from an EMBL/GenBank/DDBJ whole genome shotgun (WGS) entry which is preliminary data.</text>
</comment>
<evidence type="ECO:0000313" key="7">
    <source>
        <dbReference type="Proteomes" id="UP001500503"/>
    </source>
</evidence>
<dbReference type="CDD" id="cd00452">
    <property type="entry name" value="KDPG_aldolase"/>
    <property type="match status" value="1"/>
</dbReference>
<evidence type="ECO:0000256" key="2">
    <source>
        <dbReference type="ARBA" id="ARBA00006906"/>
    </source>
</evidence>
<gene>
    <name evidence="6" type="ORF">GCM10023191_081930</name>
</gene>
<dbReference type="PANTHER" id="PTHR30246:SF1">
    <property type="entry name" value="2-DEHYDRO-3-DEOXY-6-PHOSPHOGALACTONATE ALDOLASE-RELATED"/>
    <property type="match status" value="1"/>
</dbReference>
<proteinExistence type="inferred from homology"/>
<dbReference type="InterPro" id="IPR031338">
    <property type="entry name" value="KDPG/KHG_AS_2"/>
</dbReference>
<dbReference type="SUPFAM" id="SSF51569">
    <property type="entry name" value="Aldolase"/>
    <property type="match status" value="1"/>
</dbReference>
<evidence type="ECO:0000256" key="3">
    <source>
        <dbReference type="ARBA" id="ARBA00011233"/>
    </source>
</evidence>
<reference evidence="7" key="1">
    <citation type="journal article" date="2019" name="Int. J. Syst. Evol. Microbiol.">
        <title>The Global Catalogue of Microorganisms (GCM) 10K type strain sequencing project: providing services to taxonomists for standard genome sequencing and annotation.</title>
        <authorList>
            <consortium name="The Broad Institute Genomics Platform"/>
            <consortium name="The Broad Institute Genome Sequencing Center for Infectious Disease"/>
            <person name="Wu L."/>
            <person name="Ma J."/>
        </authorList>
    </citation>
    <scope>NUCLEOTIDE SEQUENCE [LARGE SCALE GENOMIC DNA]</scope>
    <source>
        <strain evidence="7">JCM 17933</strain>
    </source>
</reference>
<protein>
    <submittedName>
        <fullName evidence="6">Bifunctional 4-hydroxy-2-oxoglutarate aldolase/2-dehydro-3-deoxy-phosphogluconate aldolase</fullName>
    </submittedName>
</protein>
<dbReference type="InterPro" id="IPR013785">
    <property type="entry name" value="Aldolase_TIM"/>
</dbReference>
<comment type="similarity">
    <text evidence="2">Belongs to the KHG/KDPG aldolase family.</text>
</comment>
<dbReference type="InterPro" id="IPR000887">
    <property type="entry name" value="Aldlse_KDPG_KHG"/>
</dbReference>
<comment type="subunit">
    <text evidence="3">Homotrimer.</text>
</comment>
<dbReference type="EMBL" id="BAABHF010000048">
    <property type="protein sequence ID" value="GAA4513994.1"/>
    <property type="molecule type" value="Genomic_DNA"/>
</dbReference>
<evidence type="ECO:0000256" key="4">
    <source>
        <dbReference type="ARBA" id="ARBA00023239"/>
    </source>
</evidence>
<comment type="pathway">
    <text evidence="1">Carbohydrate acid metabolism.</text>
</comment>
<evidence type="ECO:0000256" key="5">
    <source>
        <dbReference type="ARBA" id="ARBA00023277"/>
    </source>
</evidence>
<dbReference type="RefSeq" id="WP_345473323.1">
    <property type="nucleotide sequence ID" value="NZ_BAABHF010000048.1"/>
</dbReference>
<dbReference type="PROSITE" id="PS00160">
    <property type="entry name" value="ALDOLASE_KDPG_KHG_2"/>
    <property type="match status" value="1"/>
</dbReference>
<organism evidence="6 7">
    <name type="scientific">Actinoallomurus oryzae</name>
    <dbReference type="NCBI Taxonomy" id="502180"/>
    <lineage>
        <taxon>Bacteria</taxon>
        <taxon>Bacillati</taxon>
        <taxon>Actinomycetota</taxon>
        <taxon>Actinomycetes</taxon>
        <taxon>Streptosporangiales</taxon>
        <taxon>Thermomonosporaceae</taxon>
        <taxon>Actinoallomurus</taxon>
    </lineage>
</organism>
<keyword evidence="5" id="KW-0119">Carbohydrate metabolism</keyword>
<dbReference type="Gene3D" id="3.20.20.70">
    <property type="entry name" value="Aldolase class I"/>
    <property type="match status" value="1"/>
</dbReference>
<keyword evidence="7" id="KW-1185">Reference proteome</keyword>
<dbReference type="Proteomes" id="UP001500503">
    <property type="component" value="Unassembled WGS sequence"/>
</dbReference>
<dbReference type="PANTHER" id="PTHR30246">
    <property type="entry name" value="2-KETO-3-DEOXY-6-PHOSPHOGLUCONATE ALDOLASE"/>
    <property type="match status" value="1"/>
</dbReference>
<accession>A0ABP8QZC4</accession>